<proteinExistence type="predicted"/>
<dbReference type="Proteomes" id="UP000789366">
    <property type="component" value="Unassembled WGS sequence"/>
</dbReference>
<reference evidence="1" key="1">
    <citation type="submission" date="2021-06" db="EMBL/GenBank/DDBJ databases">
        <authorList>
            <person name="Kallberg Y."/>
            <person name="Tangrot J."/>
            <person name="Rosling A."/>
        </authorList>
    </citation>
    <scope>NUCLEOTIDE SEQUENCE</scope>
    <source>
        <strain evidence="1">28 12/20/2015</strain>
    </source>
</reference>
<sequence length="48" mass="5825">MITPKDRIKENEEYKKNFYIDGESLFCTFCKCIVNHKNKFLLDQHLKT</sequence>
<accession>A0ACA9PDR3</accession>
<gene>
    <name evidence="1" type="ORF">SPELUC_LOCUS11499</name>
</gene>
<organism evidence="1 2">
    <name type="scientific">Cetraspora pellucida</name>
    <dbReference type="NCBI Taxonomy" id="1433469"/>
    <lineage>
        <taxon>Eukaryota</taxon>
        <taxon>Fungi</taxon>
        <taxon>Fungi incertae sedis</taxon>
        <taxon>Mucoromycota</taxon>
        <taxon>Glomeromycotina</taxon>
        <taxon>Glomeromycetes</taxon>
        <taxon>Diversisporales</taxon>
        <taxon>Gigasporaceae</taxon>
        <taxon>Cetraspora</taxon>
    </lineage>
</organism>
<dbReference type="EMBL" id="CAJVPW010024610">
    <property type="protein sequence ID" value="CAG8705520.1"/>
    <property type="molecule type" value="Genomic_DNA"/>
</dbReference>
<feature type="non-terminal residue" evidence="1">
    <location>
        <position position="48"/>
    </location>
</feature>
<protein>
    <submittedName>
        <fullName evidence="1">11935_t:CDS:1</fullName>
    </submittedName>
</protein>
<keyword evidence="2" id="KW-1185">Reference proteome</keyword>
<name>A0ACA9PDR3_9GLOM</name>
<evidence type="ECO:0000313" key="2">
    <source>
        <dbReference type="Proteomes" id="UP000789366"/>
    </source>
</evidence>
<evidence type="ECO:0000313" key="1">
    <source>
        <dbReference type="EMBL" id="CAG8705520.1"/>
    </source>
</evidence>
<comment type="caution">
    <text evidence="1">The sequence shown here is derived from an EMBL/GenBank/DDBJ whole genome shotgun (WGS) entry which is preliminary data.</text>
</comment>